<keyword evidence="3" id="KW-1185">Reference proteome</keyword>
<accession>A0A9N8DUI1</accession>
<comment type="caution">
    <text evidence="2">The sequence shown here is derived from an EMBL/GenBank/DDBJ whole genome shotgun (WGS) entry which is preliminary data.</text>
</comment>
<dbReference type="AlphaFoldDB" id="A0A9N8DUI1"/>
<dbReference type="Proteomes" id="UP001153069">
    <property type="component" value="Unassembled WGS sequence"/>
</dbReference>
<feature type="signal peptide" evidence="1">
    <location>
        <begin position="1"/>
        <end position="20"/>
    </location>
</feature>
<reference evidence="2" key="1">
    <citation type="submission" date="2020-06" db="EMBL/GenBank/DDBJ databases">
        <authorList>
            <consortium name="Plant Systems Biology data submission"/>
        </authorList>
    </citation>
    <scope>NUCLEOTIDE SEQUENCE</scope>
    <source>
        <strain evidence="2">D6</strain>
    </source>
</reference>
<gene>
    <name evidence="2" type="ORF">SEMRO_367_G127730.1</name>
</gene>
<evidence type="ECO:0000313" key="3">
    <source>
        <dbReference type="Proteomes" id="UP001153069"/>
    </source>
</evidence>
<protein>
    <submittedName>
        <fullName evidence="2">Uncharacterized protein</fullName>
    </submittedName>
</protein>
<feature type="chain" id="PRO_5040351527" evidence="1">
    <location>
        <begin position="21"/>
        <end position="102"/>
    </location>
</feature>
<keyword evidence="1" id="KW-0732">Signal</keyword>
<name>A0A9N8DUI1_9STRA</name>
<proteinExistence type="predicted"/>
<organism evidence="2 3">
    <name type="scientific">Seminavis robusta</name>
    <dbReference type="NCBI Taxonomy" id="568900"/>
    <lineage>
        <taxon>Eukaryota</taxon>
        <taxon>Sar</taxon>
        <taxon>Stramenopiles</taxon>
        <taxon>Ochrophyta</taxon>
        <taxon>Bacillariophyta</taxon>
        <taxon>Bacillariophyceae</taxon>
        <taxon>Bacillariophycidae</taxon>
        <taxon>Naviculales</taxon>
        <taxon>Naviculaceae</taxon>
        <taxon>Seminavis</taxon>
    </lineage>
</organism>
<evidence type="ECO:0000256" key="1">
    <source>
        <dbReference type="SAM" id="SignalP"/>
    </source>
</evidence>
<dbReference type="EMBL" id="CAICTM010000366">
    <property type="protein sequence ID" value="CAB9508926.1"/>
    <property type="molecule type" value="Genomic_DNA"/>
</dbReference>
<sequence length="102" mass="11095">MTILVSAFSLLLFSLVHVSAQKCCFPISARRLEGQRELSLPDPCDPDTNGCLNYDETCALTTGTWAGDWFDFHGECDLVLLKATEFGLGLAIEVSSAHNDAL</sequence>
<evidence type="ECO:0000313" key="2">
    <source>
        <dbReference type="EMBL" id="CAB9508926.1"/>
    </source>
</evidence>